<dbReference type="PRINTS" id="PR00068">
    <property type="entry name" value="CUZNDISMTASE"/>
</dbReference>
<feature type="domain" description="Superoxide dismutase copper/zinc binding" evidence="1">
    <location>
        <begin position="347"/>
        <end position="487"/>
    </location>
</feature>
<evidence type="ECO:0000313" key="2">
    <source>
        <dbReference type="EMBL" id="OAF65694.1"/>
    </source>
</evidence>
<gene>
    <name evidence="2" type="ORF">A3Q56_06580</name>
</gene>
<feature type="domain" description="Superoxide dismutase copper/zinc binding" evidence="1">
    <location>
        <begin position="49"/>
        <end position="174"/>
    </location>
</feature>
<evidence type="ECO:0000313" key="3">
    <source>
        <dbReference type="Proteomes" id="UP000078046"/>
    </source>
</evidence>
<reference evidence="2 3" key="1">
    <citation type="submission" date="2016-04" db="EMBL/GenBank/DDBJ databases">
        <title>The genome of Intoshia linei affirms orthonectids as highly simplified spiralians.</title>
        <authorList>
            <person name="Mikhailov K.V."/>
            <person name="Slusarev G.S."/>
            <person name="Nikitin M.A."/>
            <person name="Logacheva M.D."/>
            <person name="Penin A."/>
            <person name="Aleoshin V."/>
            <person name="Panchin Y.V."/>
        </authorList>
    </citation>
    <scope>NUCLEOTIDE SEQUENCE [LARGE SCALE GENOMIC DNA]</scope>
    <source>
        <strain evidence="2">Intl2013</strain>
        <tissue evidence="2">Whole animal</tissue>
    </source>
</reference>
<dbReference type="GO" id="GO:0006801">
    <property type="term" value="P:superoxide metabolic process"/>
    <property type="evidence" value="ECO:0007669"/>
    <property type="project" value="InterPro"/>
</dbReference>
<dbReference type="AlphaFoldDB" id="A0A177AWW6"/>
<dbReference type="GO" id="GO:0005507">
    <property type="term" value="F:copper ion binding"/>
    <property type="evidence" value="ECO:0007669"/>
    <property type="project" value="InterPro"/>
</dbReference>
<dbReference type="Gene3D" id="2.60.40.200">
    <property type="entry name" value="Superoxide dismutase, copper/zinc binding domain"/>
    <property type="match status" value="4"/>
</dbReference>
<proteinExistence type="predicted"/>
<dbReference type="InterPro" id="IPR024134">
    <property type="entry name" value="SOD_Cu/Zn_/chaperone"/>
</dbReference>
<dbReference type="InterPro" id="IPR018152">
    <property type="entry name" value="SOD_Cu/Zn_BS"/>
</dbReference>
<dbReference type="Proteomes" id="UP000078046">
    <property type="component" value="Unassembled WGS sequence"/>
</dbReference>
<dbReference type="PROSITE" id="PS00332">
    <property type="entry name" value="SOD_CU_ZN_2"/>
    <property type="match status" value="1"/>
</dbReference>
<dbReference type="SUPFAM" id="SSF49329">
    <property type="entry name" value="Cu,Zn superoxide dismutase-like"/>
    <property type="match status" value="4"/>
</dbReference>
<dbReference type="Pfam" id="PF00080">
    <property type="entry name" value="Sod_Cu"/>
    <property type="match status" value="4"/>
</dbReference>
<dbReference type="EMBL" id="LWCA01001185">
    <property type="protein sequence ID" value="OAF65694.1"/>
    <property type="molecule type" value="Genomic_DNA"/>
</dbReference>
<evidence type="ECO:0000259" key="1">
    <source>
        <dbReference type="Pfam" id="PF00080"/>
    </source>
</evidence>
<feature type="domain" description="Superoxide dismutase copper/zinc binding" evidence="1">
    <location>
        <begin position="521"/>
        <end position="666"/>
    </location>
</feature>
<dbReference type="InterPro" id="IPR036423">
    <property type="entry name" value="SOD-like_Cu/Zn_dom_sf"/>
</dbReference>
<keyword evidence="3" id="KW-1185">Reference proteome</keyword>
<comment type="caution">
    <text evidence="2">The sequence shown here is derived from an EMBL/GenBank/DDBJ whole genome shotgun (WGS) entry which is preliminary data.</text>
</comment>
<organism evidence="2 3">
    <name type="scientific">Intoshia linei</name>
    <dbReference type="NCBI Taxonomy" id="1819745"/>
    <lineage>
        <taxon>Eukaryota</taxon>
        <taxon>Metazoa</taxon>
        <taxon>Spiralia</taxon>
        <taxon>Lophotrochozoa</taxon>
        <taxon>Mesozoa</taxon>
        <taxon>Orthonectida</taxon>
        <taxon>Rhopaluridae</taxon>
        <taxon>Intoshia</taxon>
    </lineage>
</organism>
<protein>
    <recommendedName>
        <fullName evidence="1">Superoxide dismutase copper/zinc binding domain-containing protein</fullName>
    </recommendedName>
</protein>
<name>A0A177AWW6_9BILA</name>
<sequence>EIIVYIGQLMQSDTCLFDQMIRIRLSLLVNVLILELSFLLNVSELKIKVFIVGKKEYLKVGPHGMHIHNYPGYSERDCVEYMQHYNPYLKRHGGPNSIERHFGDMGNVHATVYNSTHNLIDSLLLDPIIKLSEINIINGLGIILHEDEDDYGLGSFQDSLTNGHAGERLACGRIRTSFNDTVSIILFTAQTVYSLILPFQKEAMCKVKNYLNNGISGVVLFHNIDNEFGHDVKIELSIMGPKRFLKLGYHGMHIHNFTSDIYINNHFIQLISDYAIVGRALVLHNEKDDYGSGPFTDSVISGHSGQNVACGFIRYNVNRDSHYQSLSYRQPLFFCHLNDHKKSSIFGQVDFNEVDSVIEIRVYIIGPNRFLRRGNHGLHIHDNPENYISNCDQIGKHFNPFHTDHGDPQDIPRHFGDLGNFSAVTFNSTHNVINEIFIDRMIKQNTYGILDGLAIVLHEDFDDYGKGSFNDSLTTGHSGKKIACGRITSTKYIQSIYGLILPLQKEANCKIKNYLNNGIYGVVLFHLIDKKFHYDVRIELSIMGPKRFLKLGYHGMHIHNFTSDTHINSCDQVTPHYNPFNTLHGGPNMQVRHIGDLGNFIAIEYNSTHNIMNSTTTDYVIQLISHYSIVGRALVLHDKKDDYGLGVFTDSSISGHSGKKLACGFISYNFYNSHAKNLKYEMMFLFLILFLFNDYNYLN</sequence>
<accession>A0A177AWW6</accession>
<dbReference type="PROSITE" id="PS00087">
    <property type="entry name" value="SOD_CU_ZN_1"/>
    <property type="match status" value="1"/>
</dbReference>
<feature type="domain" description="Superoxide dismutase copper/zinc binding" evidence="1">
    <location>
        <begin position="261"/>
        <end position="313"/>
    </location>
</feature>
<dbReference type="InterPro" id="IPR001424">
    <property type="entry name" value="SOD_Cu_Zn_dom"/>
</dbReference>
<dbReference type="OrthoDB" id="2015551at2759"/>
<dbReference type="PANTHER" id="PTHR10003">
    <property type="entry name" value="SUPEROXIDE DISMUTASE CU-ZN -RELATED"/>
    <property type="match status" value="1"/>
</dbReference>
<feature type="non-terminal residue" evidence="2">
    <location>
        <position position="1"/>
    </location>
</feature>